<accession>A0A4Q1BVW3</accession>
<dbReference type="SUPFAM" id="SSF56112">
    <property type="entry name" value="Protein kinase-like (PK-like)"/>
    <property type="match status" value="1"/>
</dbReference>
<evidence type="ECO:0000256" key="4">
    <source>
        <dbReference type="ARBA" id="ARBA00022777"/>
    </source>
</evidence>
<dbReference type="AlphaFoldDB" id="A0A4Q1BVW3"/>
<evidence type="ECO:0000256" key="2">
    <source>
        <dbReference type="ARBA" id="ARBA00022679"/>
    </source>
</evidence>
<keyword evidence="9" id="KW-1185">Reference proteome</keyword>
<dbReference type="OrthoDB" id="301415at2759"/>
<evidence type="ECO:0000256" key="6">
    <source>
        <dbReference type="SAM" id="MobiDB-lite"/>
    </source>
</evidence>
<proteinExistence type="predicted"/>
<dbReference type="InterPro" id="IPR051852">
    <property type="entry name" value="Alpha-type_PK"/>
</dbReference>
<comment type="caution">
    <text evidence="8">The sequence shown here is derived from an EMBL/GenBank/DDBJ whole genome shotgun (WGS) entry which is preliminary data.</text>
</comment>
<evidence type="ECO:0000256" key="1">
    <source>
        <dbReference type="ARBA" id="ARBA00022527"/>
    </source>
</evidence>
<dbReference type="Gene3D" id="3.20.200.10">
    <property type="entry name" value="MHCK/EF2 kinase"/>
    <property type="match status" value="1"/>
</dbReference>
<dbReference type="PROSITE" id="PS51158">
    <property type="entry name" value="ALPHA_KINASE"/>
    <property type="match status" value="1"/>
</dbReference>
<keyword evidence="5" id="KW-0067">ATP-binding</keyword>
<evidence type="ECO:0000313" key="8">
    <source>
        <dbReference type="EMBL" id="RXK42186.1"/>
    </source>
</evidence>
<dbReference type="CDD" id="cd04515">
    <property type="entry name" value="Alpha_kinase"/>
    <property type="match status" value="1"/>
</dbReference>
<keyword evidence="1" id="KW-0723">Serine/threonine-protein kinase</keyword>
<evidence type="ECO:0000259" key="7">
    <source>
        <dbReference type="PROSITE" id="PS51158"/>
    </source>
</evidence>
<evidence type="ECO:0000256" key="5">
    <source>
        <dbReference type="ARBA" id="ARBA00022840"/>
    </source>
</evidence>
<dbReference type="PANTHER" id="PTHR45992">
    <property type="entry name" value="EUKARYOTIC ELONGATION FACTOR 2 KINASE-RELATED"/>
    <property type="match status" value="1"/>
</dbReference>
<dbReference type="InterPro" id="IPR011009">
    <property type="entry name" value="Kinase-like_dom_sf"/>
</dbReference>
<gene>
    <name evidence="8" type="ORF">M231_00543</name>
</gene>
<evidence type="ECO:0000256" key="3">
    <source>
        <dbReference type="ARBA" id="ARBA00022741"/>
    </source>
</evidence>
<evidence type="ECO:0000313" key="9">
    <source>
        <dbReference type="Proteomes" id="UP000289152"/>
    </source>
</evidence>
<dbReference type="InterPro" id="IPR004166">
    <property type="entry name" value="a-kinase_dom"/>
</dbReference>
<keyword evidence="4" id="KW-0418">Kinase</keyword>
<feature type="compositionally biased region" description="Basic and acidic residues" evidence="6">
    <location>
        <begin position="524"/>
        <end position="534"/>
    </location>
</feature>
<feature type="region of interest" description="Disordered" evidence="6">
    <location>
        <begin position="524"/>
        <end position="569"/>
    </location>
</feature>
<keyword evidence="3" id="KW-0547">Nucleotide-binding</keyword>
<dbReference type="InParanoid" id="A0A4Q1BVW3"/>
<protein>
    <recommendedName>
        <fullName evidence="7">Alpha-type protein kinase domain-containing protein</fullName>
    </recommendedName>
</protein>
<feature type="domain" description="Alpha-type protein kinase" evidence="7">
    <location>
        <begin position="227"/>
        <end position="496"/>
    </location>
</feature>
<dbReference type="EMBL" id="SDIL01000003">
    <property type="protein sequence ID" value="RXK42186.1"/>
    <property type="molecule type" value="Genomic_DNA"/>
</dbReference>
<dbReference type="GO" id="GO:0005524">
    <property type="term" value="F:ATP binding"/>
    <property type="evidence" value="ECO:0007669"/>
    <property type="project" value="UniProtKB-KW"/>
</dbReference>
<dbReference type="VEuPathDB" id="FungiDB:TREMEDRAFT_58835"/>
<keyword evidence="2" id="KW-0808">Transferase</keyword>
<reference evidence="8 9" key="1">
    <citation type="submission" date="2016-06" db="EMBL/GenBank/DDBJ databases">
        <title>Evolution of pathogenesis and genome organization in the Tremellales.</title>
        <authorList>
            <person name="Cuomo C."/>
            <person name="Litvintseva A."/>
            <person name="Heitman J."/>
            <person name="Chen Y."/>
            <person name="Sun S."/>
            <person name="Springer D."/>
            <person name="Dromer F."/>
            <person name="Young S."/>
            <person name="Zeng Q."/>
            <person name="Chapman S."/>
            <person name="Gujja S."/>
            <person name="Saif S."/>
            <person name="Birren B."/>
        </authorList>
    </citation>
    <scope>NUCLEOTIDE SEQUENCE [LARGE SCALE GENOMIC DNA]</scope>
    <source>
        <strain evidence="8 9">ATCC 28783</strain>
    </source>
</reference>
<organism evidence="8 9">
    <name type="scientific">Tremella mesenterica</name>
    <name type="common">Jelly fungus</name>
    <dbReference type="NCBI Taxonomy" id="5217"/>
    <lineage>
        <taxon>Eukaryota</taxon>
        <taxon>Fungi</taxon>
        <taxon>Dikarya</taxon>
        <taxon>Basidiomycota</taxon>
        <taxon>Agaricomycotina</taxon>
        <taxon>Tremellomycetes</taxon>
        <taxon>Tremellales</taxon>
        <taxon>Tremellaceae</taxon>
        <taxon>Tremella</taxon>
    </lineage>
</organism>
<dbReference type="Proteomes" id="UP000289152">
    <property type="component" value="Unassembled WGS sequence"/>
</dbReference>
<sequence>MPQQGITPGAWVPDERAQRKTAVKAGLNSKGPAMQVRILIIHDGKAQEWNPAVFDSLFVGNWKETLDTNLDEALELGQAMWEHGKGEEETGRTYEQCNPRPALPNMSYITYLPLVKNSYKLPEPSQQSVNDKLSHSSHRSLLSTSRLSRCAASAPYTRTSTNSSDTSSISIVTGRNKTVVTGRNMGPISNLFAGFRVSSTALQNNATLGRMADSISETHGIIFESIEYIKTVYQQRNDGSFIPVRSAPETGLLADKPFDNGSHKQAFEFRHKDIELVAKKHFRFDKKVLSLATMTPYVNQKLLEMECKKAILLASYLEAFNEKLKDTYEELDLPTLIYTPCFLIKITSGLNKDEAFMVEPDLRSTGDYIKINNTDEFSPPDEVEVEVQHQRLYRFMYAFTHFVFHRSINGAKTAEAREAAMVVIADIQGFLTLPVAKSRKQRQGTNDHGQFHLFDLVTHTARGDSSMGDGGAGMLNSFMNAHICGDACKDLGLVTPKGFQKSFPRPMKFVPRQPMPWWFKQAEQEHEAKLKAGEDAGTNDNVSSSHEPGAIGMGNETNENESMDHESSN</sequence>
<dbReference type="Pfam" id="PF02816">
    <property type="entry name" value="Alpha_kinase"/>
    <property type="match status" value="1"/>
</dbReference>
<dbReference type="GO" id="GO:0004674">
    <property type="term" value="F:protein serine/threonine kinase activity"/>
    <property type="evidence" value="ECO:0007669"/>
    <property type="project" value="UniProtKB-KW"/>
</dbReference>
<name>A0A4Q1BVW3_TREME</name>